<evidence type="ECO:0000313" key="5">
    <source>
        <dbReference type="Proteomes" id="UP001497516"/>
    </source>
</evidence>
<protein>
    <recommendedName>
        <fullName evidence="6">F-box domain-containing protein</fullName>
    </recommendedName>
</protein>
<dbReference type="EMBL" id="OZ034819">
    <property type="protein sequence ID" value="CAL1397638.1"/>
    <property type="molecule type" value="Genomic_DNA"/>
</dbReference>
<organism evidence="4 5">
    <name type="scientific">Linum trigynum</name>
    <dbReference type="NCBI Taxonomy" id="586398"/>
    <lineage>
        <taxon>Eukaryota</taxon>
        <taxon>Viridiplantae</taxon>
        <taxon>Streptophyta</taxon>
        <taxon>Embryophyta</taxon>
        <taxon>Tracheophyta</taxon>
        <taxon>Spermatophyta</taxon>
        <taxon>Magnoliopsida</taxon>
        <taxon>eudicotyledons</taxon>
        <taxon>Gunneridae</taxon>
        <taxon>Pentapetalae</taxon>
        <taxon>rosids</taxon>
        <taxon>fabids</taxon>
        <taxon>Malpighiales</taxon>
        <taxon>Linaceae</taxon>
        <taxon>Linum</taxon>
    </lineage>
</organism>
<evidence type="ECO:0000259" key="3">
    <source>
        <dbReference type="Pfam" id="PF24750"/>
    </source>
</evidence>
<dbReference type="SUPFAM" id="SSF81383">
    <property type="entry name" value="F-box domain"/>
    <property type="match status" value="1"/>
</dbReference>
<name>A0AAV2FHC4_9ROSI</name>
<dbReference type="InterPro" id="IPR001810">
    <property type="entry name" value="F-box_dom"/>
</dbReference>
<dbReference type="InterPro" id="IPR056592">
    <property type="entry name" value="Beta-prop_At3g26010-like"/>
</dbReference>
<gene>
    <name evidence="4" type="ORF">LTRI10_LOCUS37920</name>
</gene>
<evidence type="ECO:0000313" key="4">
    <source>
        <dbReference type="EMBL" id="CAL1397638.1"/>
    </source>
</evidence>
<dbReference type="Proteomes" id="UP001497516">
    <property type="component" value="Chromosome 6"/>
</dbReference>
<evidence type="ECO:0000256" key="1">
    <source>
        <dbReference type="SAM" id="MobiDB-lite"/>
    </source>
</evidence>
<dbReference type="InterPro" id="IPR055290">
    <property type="entry name" value="At3g26010-like"/>
</dbReference>
<dbReference type="PANTHER" id="PTHR35546:SF128">
    <property type="entry name" value="F-BOX ASSOCIATED DOMAIN-CONTAINING PROTEIN"/>
    <property type="match status" value="1"/>
</dbReference>
<evidence type="ECO:0000259" key="2">
    <source>
        <dbReference type="Pfam" id="PF12937"/>
    </source>
</evidence>
<dbReference type="Pfam" id="PF12937">
    <property type="entry name" value="F-box-like"/>
    <property type="match status" value="1"/>
</dbReference>
<dbReference type="Gene3D" id="1.20.1280.50">
    <property type="match status" value="1"/>
</dbReference>
<keyword evidence="5" id="KW-1185">Reference proteome</keyword>
<sequence>MTNRSSSAARKRRQQQRTTSQTLPNPNPPGPISNLGDDLLLEILIRLPSPSSAARCTPVCKQWRSLVSTPLFINRFVSIRTTAPVEPISLITSSDSPPKPILSFLPHLPPNVRLRFKVLDSFKDLVLCGYSDQIKDGYGCTAYLICNRFTKQWVALPLAPRKPLSLRVIARLVCKPRNSKRFELDDGEPWFDYSDYEFRVVLMYRWQPYWQDSTAVDVFSSRSWGWTEAVRVLDHPQVGPRGAKNVVSCNGELFWSRDDEDGDRVDEYDDRVYHRIHVFALDPFRIHLPAASIVDRVRGERPARFWDISVSRGEVHLVRLEVELDVDAVYGTRNVLKVWRLIEKDSGSRIWWETYSTFLETSNCERFDDLECCMLVLHPEKPEIVFLEVRDSHHQGGNMETTTTTVFTCDMRKGNLEYFARVKRGASRWPVFHPRANKCLPTPIPRHLKRASTV</sequence>
<accession>A0AAV2FHC4</accession>
<dbReference type="PANTHER" id="PTHR35546">
    <property type="entry name" value="F-BOX PROTEIN INTERACTION DOMAIN PROTEIN-RELATED"/>
    <property type="match status" value="1"/>
</dbReference>
<feature type="domain" description="F-box" evidence="2">
    <location>
        <begin position="37"/>
        <end position="71"/>
    </location>
</feature>
<dbReference type="Pfam" id="PF24750">
    <property type="entry name" value="b-prop_At3g26010-like"/>
    <property type="match status" value="1"/>
</dbReference>
<feature type="domain" description="F-box protein At3g26010-like beta-propeller" evidence="3">
    <location>
        <begin position="99"/>
        <end position="408"/>
    </location>
</feature>
<proteinExistence type="predicted"/>
<feature type="region of interest" description="Disordered" evidence="1">
    <location>
        <begin position="1"/>
        <end position="31"/>
    </location>
</feature>
<dbReference type="AlphaFoldDB" id="A0AAV2FHC4"/>
<dbReference type="InterPro" id="IPR036047">
    <property type="entry name" value="F-box-like_dom_sf"/>
</dbReference>
<reference evidence="4 5" key="1">
    <citation type="submission" date="2024-04" db="EMBL/GenBank/DDBJ databases">
        <authorList>
            <person name="Fracassetti M."/>
        </authorList>
    </citation>
    <scope>NUCLEOTIDE SEQUENCE [LARGE SCALE GENOMIC DNA]</scope>
</reference>
<evidence type="ECO:0008006" key="6">
    <source>
        <dbReference type="Google" id="ProtNLM"/>
    </source>
</evidence>